<proteinExistence type="predicted"/>
<dbReference type="Gene3D" id="2.40.170.20">
    <property type="entry name" value="TonB-dependent receptor, beta-barrel domain"/>
    <property type="match status" value="1"/>
</dbReference>
<comment type="subcellular location">
    <subcellularLocation>
        <location evidence="1">Cell outer membrane</location>
        <topology evidence="1">Multi-pass membrane protein</topology>
    </subcellularLocation>
</comment>
<name>A0A645DN54_9ZZZZ</name>
<dbReference type="PANTHER" id="PTHR30069:SF49">
    <property type="entry name" value="OUTER MEMBRANE PROTEIN C"/>
    <property type="match status" value="1"/>
</dbReference>
<reference evidence="8" key="1">
    <citation type="submission" date="2019-08" db="EMBL/GenBank/DDBJ databases">
        <authorList>
            <person name="Kucharzyk K."/>
            <person name="Murdoch R.W."/>
            <person name="Higgins S."/>
            <person name="Loffler F."/>
        </authorList>
    </citation>
    <scope>NUCLEOTIDE SEQUENCE</scope>
</reference>
<keyword evidence="2" id="KW-0813">Transport</keyword>
<dbReference type="GO" id="GO:0015344">
    <property type="term" value="F:siderophore uptake transmembrane transporter activity"/>
    <property type="evidence" value="ECO:0007669"/>
    <property type="project" value="TreeGrafter"/>
</dbReference>
<evidence type="ECO:0000256" key="3">
    <source>
        <dbReference type="ARBA" id="ARBA00022692"/>
    </source>
</evidence>
<evidence type="ECO:0000256" key="6">
    <source>
        <dbReference type="ARBA" id="ARBA00023237"/>
    </source>
</evidence>
<evidence type="ECO:0000259" key="7">
    <source>
        <dbReference type="Pfam" id="PF00593"/>
    </source>
</evidence>
<organism evidence="8">
    <name type="scientific">bioreactor metagenome</name>
    <dbReference type="NCBI Taxonomy" id="1076179"/>
    <lineage>
        <taxon>unclassified sequences</taxon>
        <taxon>metagenomes</taxon>
        <taxon>ecological metagenomes</taxon>
    </lineage>
</organism>
<dbReference type="PANTHER" id="PTHR30069">
    <property type="entry name" value="TONB-DEPENDENT OUTER MEMBRANE RECEPTOR"/>
    <property type="match status" value="1"/>
</dbReference>
<keyword evidence="5" id="KW-0472">Membrane</keyword>
<keyword evidence="3" id="KW-0812">Transmembrane</keyword>
<feature type="domain" description="TonB-dependent receptor-like beta-barrel" evidence="7">
    <location>
        <begin position="2"/>
        <end position="134"/>
    </location>
</feature>
<gene>
    <name evidence="8" type="ORF">SDC9_138017</name>
</gene>
<dbReference type="EMBL" id="VSSQ01038035">
    <property type="protein sequence ID" value="MPM90894.1"/>
    <property type="molecule type" value="Genomic_DNA"/>
</dbReference>
<evidence type="ECO:0000313" key="8">
    <source>
        <dbReference type="EMBL" id="MPM90894.1"/>
    </source>
</evidence>
<dbReference type="GO" id="GO:0009279">
    <property type="term" value="C:cell outer membrane"/>
    <property type="evidence" value="ECO:0007669"/>
    <property type="project" value="UniProtKB-SubCell"/>
</dbReference>
<dbReference type="GO" id="GO:0044718">
    <property type="term" value="P:siderophore transmembrane transport"/>
    <property type="evidence" value="ECO:0007669"/>
    <property type="project" value="TreeGrafter"/>
</dbReference>
<sequence length="174" mass="18605">MKDFILFDYSGTSSAVRNVNARTAGLELGGSYRLGSALTAQGTLAYSWAENRTDGRALPQTPPLEVKLGLDYAQGPWNAGALWRVVAAQNRYALKEGNVVGKDFGPSAGFGVVSLNAGYRVHQSLKLTAGVDNLFDKAYSEHLNLAGNAGFGYPGGTRIGEPGRTFWVRADLTF</sequence>
<keyword evidence="4" id="KW-0798">TonB box</keyword>
<dbReference type="InterPro" id="IPR000531">
    <property type="entry name" value="Beta-barrel_TonB"/>
</dbReference>
<evidence type="ECO:0000256" key="1">
    <source>
        <dbReference type="ARBA" id="ARBA00004571"/>
    </source>
</evidence>
<accession>A0A645DN54</accession>
<evidence type="ECO:0000256" key="5">
    <source>
        <dbReference type="ARBA" id="ARBA00023136"/>
    </source>
</evidence>
<comment type="caution">
    <text evidence="8">The sequence shown here is derived from an EMBL/GenBank/DDBJ whole genome shotgun (WGS) entry which is preliminary data.</text>
</comment>
<dbReference type="InterPro" id="IPR039426">
    <property type="entry name" value="TonB-dep_rcpt-like"/>
</dbReference>
<protein>
    <recommendedName>
        <fullName evidence="7">TonB-dependent receptor-like beta-barrel domain-containing protein</fullName>
    </recommendedName>
</protein>
<dbReference type="PROSITE" id="PS52016">
    <property type="entry name" value="TONB_DEPENDENT_REC_3"/>
    <property type="match status" value="1"/>
</dbReference>
<dbReference type="InterPro" id="IPR036942">
    <property type="entry name" value="Beta-barrel_TonB_sf"/>
</dbReference>
<keyword evidence="6" id="KW-0998">Cell outer membrane</keyword>
<dbReference type="Pfam" id="PF00593">
    <property type="entry name" value="TonB_dep_Rec_b-barrel"/>
    <property type="match status" value="1"/>
</dbReference>
<evidence type="ECO:0000256" key="2">
    <source>
        <dbReference type="ARBA" id="ARBA00022448"/>
    </source>
</evidence>
<evidence type="ECO:0000256" key="4">
    <source>
        <dbReference type="ARBA" id="ARBA00023077"/>
    </source>
</evidence>
<dbReference type="AlphaFoldDB" id="A0A645DN54"/>
<dbReference type="SUPFAM" id="SSF56935">
    <property type="entry name" value="Porins"/>
    <property type="match status" value="1"/>
</dbReference>